<feature type="region of interest" description="Disordered" evidence="1">
    <location>
        <begin position="1"/>
        <end position="41"/>
    </location>
</feature>
<dbReference type="InterPro" id="IPR013324">
    <property type="entry name" value="RNA_pol_sigma_r3/r4-like"/>
</dbReference>
<accession>A0A6J4V1Q2</accession>
<dbReference type="SUPFAM" id="SSF88946">
    <property type="entry name" value="Sigma2 domain of RNA polymerase sigma factors"/>
    <property type="match status" value="1"/>
</dbReference>
<dbReference type="Gene3D" id="1.10.10.10">
    <property type="entry name" value="Winged helix-like DNA-binding domain superfamily/Winged helix DNA-binding domain"/>
    <property type="match status" value="1"/>
</dbReference>
<name>A0A6J4V1Q2_9BACT</name>
<proteinExistence type="predicted"/>
<dbReference type="EMBL" id="CADCWE010000265">
    <property type="protein sequence ID" value="CAA9565527.1"/>
    <property type="molecule type" value="Genomic_DNA"/>
</dbReference>
<dbReference type="InterPro" id="IPR036388">
    <property type="entry name" value="WH-like_DNA-bd_sf"/>
</dbReference>
<dbReference type="InterPro" id="IPR013325">
    <property type="entry name" value="RNA_pol_sigma_r2"/>
</dbReference>
<dbReference type="Gene3D" id="1.10.1740.10">
    <property type="match status" value="1"/>
</dbReference>
<protein>
    <submittedName>
        <fullName evidence="2">Uncharacterized protein</fullName>
    </submittedName>
</protein>
<sequence>MTTPESEPTGPPSARPSLVLVNPVPHEADVADPPSPPPTEVGFWEAGPALVPLLDPAAPITPALDRRLSAAARAARAGDPVARNALYFALEPVIRRALARYGRGAWCRGAAWEPADAAQEAFLVFADLVAAWDGDEAGFGPFFLARFRFRLADAVRRWNADRGRAVPLDGVADRLGDGSAAADEARVLLAVLAARLDPTDGAILLGKVVAGRSGPAIAADLGIHPRTVRRRWLALLATLRAELGDDPPPPGLR</sequence>
<reference evidence="2" key="1">
    <citation type="submission" date="2020-02" db="EMBL/GenBank/DDBJ databases">
        <authorList>
            <person name="Meier V. D."/>
        </authorList>
    </citation>
    <scope>NUCLEOTIDE SEQUENCE</scope>
    <source>
        <strain evidence="2">AVDCRST_MAG73</strain>
    </source>
</reference>
<evidence type="ECO:0000256" key="1">
    <source>
        <dbReference type="SAM" id="MobiDB-lite"/>
    </source>
</evidence>
<evidence type="ECO:0000313" key="2">
    <source>
        <dbReference type="EMBL" id="CAA9565527.1"/>
    </source>
</evidence>
<dbReference type="GO" id="GO:0006352">
    <property type="term" value="P:DNA-templated transcription initiation"/>
    <property type="evidence" value="ECO:0007669"/>
    <property type="project" value="InterPro"/>
</dbReference>
<organism evidence="2">
    <name type="scientific">uncultured Thermomicrobiales bacterium</name>
    <dbReference type="NCBI Taxonomy" id="1645740"/>
    <lineage>
        <taxon>Bacteria</taxon>
        <taxon>Pseudomonadati</taxon>
        <taxon>Thermomicrobiota</taxon>
        <taxon>Thermomicrobia</taxon>
        <taxon>Thermomicrobiales</taxon>
        <taxon>environmental samples</taxon>
    </lineage>
</organism>
<dbReference type="SUPFAM" id="SSF88659">
    <property type="entry name" value="Sigma3 and sigma4 domains of RNA polymerase sigma factors"/>
    <property type="match status" value="1"/>
</dbReference>
<dbReference type="GO" id="GO:0003700">
    <property type="term" value="F:DNA-binding transcription factor activity"/>
    <property type="evidence" value="ECO:0007669"/>
    <property type="project" value="InterPro"/>
</dbReference>
<gene>
    <name evidence="2" type="ORF">AVDCRST_MAG73-4123</name>
</gene>
<dbReference type="AlphaFoldDB" id="A0A6J4V1Q2"/>